<evidence type="ECO:0000313" key="3">
    <source>
        <dbReference type="EMBL" id="KAK4368304.1"/>
    </source>
</evidence>
<protein>
    <recommendedName>
        <fullName evidence="2">DCD domain-containing protein</fullName>
    </recommendedName>
</protein>
<name>A0AAE1VPF9_9SOLA</name>
<dbReference type="PANTHER" id="PTHR46444">
    <property type="entry name" value="DCD (DEVELOPMENT AND CELL DEATH) DOMAIN PROTEIN-RELATED"/>
    <property type="match status" value="1"/>
</dbReference>
<dbReference type="InterPro" id="IPR013989">
    <property type="entry name" value="Dev_and_cell_death_domain"/>
</dbReference>
<organism evidence="3 4">
    <name type="scientific">Anisodus tanguticus</name>
    <dbReference type="NCBI Taxonomy" id="243964"/>
    <lineage>
        <taxon>Eukaryota</taxon>
        <taxon>Viridiplantae</taxon>
        <taxon>Streptophyta</taxon>
        <taxon>Embryophyta</taxon>
        <taxon>Tracheophyta</taxon>
        <taxon>Spermatophyta</taxon>
        <taxon>Magnoliopsida</taxon>
        <taxon>eudicotyledons</taxon>
        <taxon>Gunneridae</taxon>
        <taxon>Pentapetalae</taxon>
        <taxon>asterids</taxon>
        <taxon>lamiids</taxon>
        <taxon>Solanales</taxon>
        <taxon>Solanaceae</taxon>
        <taxon>Solanoideae</taxon>
        <taxon>Hyoscyameae</taxon>
        <taxon>Anisodus</taxon>
    </lineage>
</organism>
<sequence length="680" mass="76640">MNIVPHAYSSSGKQFSEQVRFVPIWYYSPLSENEFRDAIRENYFSARKFHFGLSDQVHKLLRLFSSRKLKNKLPPRSLTTGVSNGIDEIHIMVNNNSSAASGGFDIKHSNVDLGKALSRGYPRSFCGVKGVNVDMYPIEHRVKDESEHLYYNDKKRRISYDGRLLRDNAAEDKLLVHSLNELGSSGDDWSSLNGRVKSGHKINTNYTIAISNYMGDSDLRRTVHDANLVVRDQIVKENNMDSNHPLGRSNEHSGKPSDCDITRLGTHYAGVLRKNTLYKAHSMDNSREPYLYRKNKSDPYWNIRAVSDDWQSSLDDSRKKSNLDPDINSTIVSECFVNSPYNQKGIHKDDNSLVPAASNGNSAYAGDVGRQVAEVGSYPMNDFDGLVPGTENFQRPLTMADCTTYSPMKKRTSGYSTKFLAETEFPQSTEAQNLDPACSKFHDVTITRVVPYKHEHPNSCYGHTGTYEVEQGSNFLQKPPLNGEISEAIEPDRSDSFGYRTAFIPRASIAPHFTRDDINEGESWRFKSQDALSLIAGNSFSGNYQCDDEELGDEHVIWQGSDATHVRRRSHSPNTSWLLHQGNILTNLDHANSSGADIVSDEYENNILTDVVHPDSRNSRRSVLVAYLWLPKSGKHAAVVKNDPEQPGDSMMGVLRESENEVLEGRTMFLQRPEWWTSST</sequence>
<evidence type="ECO:0000256" key="1">
    <source>
        <dbReference type="SAM" id="MobiDB-lite"/>
    </source>
</evidence>
<feature type="compositionally biased region" description="Basic and acidic residues" evidence="1">
    <location>
        <begin position="249"/>
        <end position="258"/>
    </location>
</feature>
<dbReference type="PROSITE" id="PS51222">
    <property type="entry name" value="DCD"/>
    <property type="match status" value="1"/>
</dbReference>
<dbReference type="Proteomes" id="UP001291623">
    <property type="component" value="Unassembled WGS sequence"/>
</dbReference>
<evidence type="ECO:0000313" key="4">
    <source>
        <dbReference type="Proteomes" id="UP001291623"/>
    </source>
</evidence>
<evidence type="ECO:0000259" key="2">
    <source>
        <dbReference type="PROSITE" id="PS51222"/>
    </source>
</evidence>
<gene>
    <name evidence="3" type="ORF">RND71_012096</name>
</gene>
<dbReference type="PANTHER" id="PTHR46444:SF9">
    <property type="entry name" value="DCD (DEVELOPMENT AND CELL DEATH) DOMAIN PROTEIN"/>
    <property type="match status" value="1"/>
</dbReference>
<dbReference type="Pfam" id="PF10539">
    <property type="entry name" value="Dev_Cell_Death"/>
    <property type="match status" value="1"/>
</dbReference>
<proteinExistence type="predicted"/>
<comment type="caution">
    <text evidence="3">The sequence shown here is derived from an EMBL/GenBank/DDBJ whole genome shotgun (WGS) entry which is preliminary data.</text>
</comment>
<keyword evidence="4" id="KW-1185">Reference proteome</keyword>
<dbReference type="EMBL" id="JAVYJV010000006">
    <property type="protein sequence ID" value="KAK4368304.1"/>
    <property type="molecule type" value="Genomic_DNA"/>
</dbReference>
<dbReference type="AlphaFoldDB" id="A0AAE1VPF9"/>
<dbReference type="SMART" id="SM00767">
    <property type="entry name" value="DCD"/>
    <property type="match status" value="1"/>
</dbReference>
<feature type="domain" description="DCD" evidence="2">
    <location>
        <begin position="1"/>
        <end position="66"/>
    </location>
</feature>
<reference evidence="3" key="1">
    <citation type="submission" date="2023-12" db="EMBL/GenBank/DDBJ databases">
        <title>Genome assembly of Anisodus tanguticus.</title>
        <authorList>
            <person name="Wang Y.-J."/>
        </authorList>
    </citation>
    <scope>NUCLEOTIDE SEQUENCE</scope>
    <source>
        <strain evidence="3">KB-2021</strain>
        <tissue evidence="3">Leaf</tissue>
    </source>
</reference>
<accession>A0AAE1VPF9</accession>
<feature type="region of interest" description="Disordered" evidence="1">
    <location>
        <begin position="236"/>
        <end position="258"/>
    </location>
</feature>